<dbReference type="GO" id="GO:0008202">
    <property type="term" value="P:steroid metabolic process"/>
    <property type="evidence" value="ECO:0007669"/>
    <property type="project" value="TreeGrafter"/>
</dbReference>
<keyword evidence="1" id="KW-0560">Oxidoreductase</keyword>
<dbReference type="Proteomes" id="UP000677228">
    <property type="component" value="Unassembled WGS sequence"/>
</dbReference>
<proteinExistence type="inferred from homology"/>
<reference evidence="3" key="1">
    <citation type="submission" date="2021-02" db="EMBL/GenBank/DDBJ databases">
        <authorList>
            <person name="Nowell W R."/>
        </authorList>
    </citation>
    <scope>NUCLEOTIDE SEQUENCE</scope>
</reference>
<dbReference type="Gene3D" id="3.40.50.720">
    <property type="entry name" value="NAD(P)-binding Rossmann-like Domain"/>
    <property type="match status" value="1"/>
</dbReference>
<dbReference type="InterPro" id="IPR002347">
    <property type="entry name" value="SDR_fam"/>
</dbReference>
<accession>A0A8S2ELW9</accession>
<dbReference type="PRINTS" id="PR00081">
    <property type="entry name" value="GDHRDH"/>
</dbReference>
<evidence type="ECO:0000256" key="1">
    <source>
        <dbReference type="ARBA" id="ARBA00023002"/>
    </source>
</evidence>
<evidence type="ECO:0000313" key="3">
    <source>
        <dbReference type="EMBL" id="CAF1197309.1"/>
    </source>
</evidence>
<dbReference type="EMBL" id="CAJOBA010035611">
    <property type="protein sequence ID" value="CAF4007525.1"/>
    <property type="molecule type" value="Genomic_DNA"/>
</dbReference>
<sequence length="413" mass="46799">KLDITKQQDIDAAVELVRQKTQYLYGLVNNAGIIKGGLIDWLPLSQYREVMEVNFFGHVAMTKAFLPLLLKQSDSRVVNLCSVAGFLLGPALSAYGASKFALEAFSDCLRREMSVWGLKVSVIEPGIMRTPLIDGQKEAQEQLWAELPDDVKERWGDSFLEHFISTQIDSVFSKHAENPMKVVQSIQHALYEELQLPLFVSEQKLVLQSEEHECPKCGSEMRDGKRQKTLKNEIIWLWCANISSKTISWTVGCSGSTVVDWSNFLREVCTEKLNMAPQMGGIGEVVQIDESLFRGKRKYNRGRLLLGNQNNNGNNNATNGLVPYASSSENSDGIQQQTNNRNYGRRMDGPWIFGIAQPTEDGHEVRFFHVQRRDRQTLVPIIWKHVVPGTTVWSDEWAACKNLQTQYGYDHQT</sequence>
<dbReference type="EMBL" id="CAJNOK010014081">
    <property type="protein sequence ID" value="CAF1197309.1"/>
    <property type="molecule type" value="Genomic_DNA"/>
</dbReference>
<comment type="similarity">
    <text evidence="2">Belongs to the short-chain dehydrogenases/reductases (SDR) family.</text>
</comment>
<dbReference type="PRINTS" id="PR00080">
    <property type="entry name" value="SDRFAMILY"/>
</dbReference>
<comment type="caution">
    <text evidence="3">The sequence shown here is derived from an EMBL/GenBank/DDBJ whole genome shotgun (WGS) entry which is preliminary data.</text>
</comment>
<gene>
    <name evidence="3" type="ORF">OVA965_LOCUS23813</name>
    <name evidence="4" type="ORF">TMI583_LOCUS24532</name>
</gene>
<evidence type="ECO:0000313" key="4">
    <source>
        <dbReference type="EMBL" id="CAF4007525.1"/>
    </source>
</evidence>
<dbReference type="PROSITE" id="PS00061">
    <property type="entry name" value="ADH_SHORT"/>
    <property type="match status" value="1"/>
</dbReference>
<organism evidence="3 5">
    <name type="scientific">Didymodactylos carnosus</name>
    <dbReference type="NCBI Taxonomy" id="1234261"/>
    <lineage>
        <taxon>Eukaryota</taxon>
        <taxon>Metazoa</taxon>
        <taxon>Spiralia</taxon>
        <taxon>Gnathifera</taxon>
        <taxon>Rotifera</taxon>
        <taxon>Eurotatoria</taxon>
        <taxon>Bdelloidea</taxon>
        <taxon>Philodinida</taxon>
        <taxon>Philodinidae</taxon>
        <taxon>Didymodactylos</taxon>
    </lineage>
</organism>
<dbReference type="PANTHER" id="PTHR43313">
    <property type="entry name" value="SHORT-CHAIN DEHYDROGENASE/REDUCTASE FAMILY 9C"/>
    <property type="match status" value="1"/>
</dbReference>
<dbReference type="InterPro" id="IPR020904">
    <property type="entry name" value="Sc_DH/Rdtase_CS"/>
</dbReference>
<dbReference type="SUPFAM" id="SSF51735">
    <property type="entry name" value="NAD(P)-binding Rossmann-fold domains"/>
    <property type="match status" value="1"/>
</dbReference>
<dbReference type="InterPro" id="IPR036291">
    <property type="entry name" value="NAD(P)-bd_dom_sf"/>
</dbReference>
<evidence type="ECO:0000313" key="5">
    <source>
        <dbReference type="Proteomes" id="UP000677228"/>
    </source>
</evidence>
<feature type="non-terminal residue" evidence="3">
    <location>
        <position position="1"/>
    </location>
</feature>
<dbReference type="GO" id="GO:0016491">
    <property type="term" value="F:oxidoreductase activity"/>
    <property type="evidence" value="ECO:0007669"/>
    <property type="project" value="UniProtKB-KW"/>
</dbReference>
<feature type="non-terminal residue" evidence="3">
    <location>
        <position position="413"/>
    </location>
</feature>
<dbReference type="AlphaFoldDB" id="A0A8S2ELW9"/>
<name>A0A8S2ELW9_9BILA</name>
<evidence type="ECO:0000256" key="2">
    <source>
        <dbReference type="RuleBase" id="RU000363"/>
    </source>
</evidence>
<dbReference type="Proteomes" id="UP000682733">
    <property type="component" value="Unassembled WGS sequence"/>
</dbReference>
<dbReference type="PANTHER" id="PTHR43313:SF1">
    <property type="entry name" value="3BETA-HYDROXYSTEROID DEHYDROGENASE DHS-16"/>
    <property type="match status" value="1"/>
</dbReference>
<dbReference type="Pfam" id="PF00106">
    <property type="entry name" value="adh_short"/>
    <property type="match status" value="1"/>
</dbReference>
<protein>
    <submittedName>
        <fullName evidence="3">Uncharacterized protein</fullName>
    </submittedName>
</protein>